<name>C1BDQ1_RHOOB</name>
<dbReference type="HOGENOM" id="CLU_1560107_0_0_11"/>
<evidence type="ECO:0000313" key="1">
    <source>
        <dbReference type="EMBL" id="BAH47104.1"/>
    </source>
</evidence>
<geneLocation type="plasmid" evidence="1 2">
    <name>pROB02</name>
</geneLocation>
<accession>C1BDQ1</accession>
<proteinExistence type="predicted"/>
<sequence>MLKPTTTELLGGVRRGLTEDVLPKVSDGGAARQLRAALHILGRLERSWDRMPANLAADNDDIAATLSIALADVAAAAAGADYSDLFTRLAKATGGNGTNTQQYRVHDHRLAMEMAVNEALQGLLEDFDQRWRSDQSLDGVLREQLDRRILELYLRMVEREAQAAGTDDDH</sequence>
<gene>
    <name evidence="1" type="ordered locus">ROP_pROB02-00910</name>
</gene>
<dbReference type="KEGG" id="rop:ROP_pROB02-00910"/>
<dbReference type="Proteomes" id="UP000002212">
    <property type="component" value="Plasmid pROB02"/>
</dbReference>
<protein>
    <submittedName>
        <fullName evidence="1">Uncharacterized protein</fullName>
    </submittedName>
</protein>
<evidence type="ECO:0000313" key="2">
    <source>
        <dbReference type="Proteomes" id="UP000002212"/>
    </source>
</evidence>
<organism evidence="1 2">
    <name type="scientific">Rhodococcus opacus (strain B4)</name>
    <dbReference type="NCBI Taxonomy" id="632772"/>
    <lineage>
        <taxon>Bacteria</taxon>
        <taxon>Bacillati</taxon>
        <taxon>Actinomycetota</taxon>
        <taxon>Actinomycetes</taxon>
        <taxon>Mycobacteriales</taxon>
        <taxon>Nocardiaceae</taxon>
        <taxon>Rhodococcus</taxon>
    </lineage>
</organism>
<dbReference type="PATRIC" id="fig|632772.20.peg.8468"/>
<keyword evidence="1" id="KW-0614">Plasmid</keyword>
<dbReference type="EMBL" id="AP011117">
    <property type="protein sequence ID" value="BAH47104.1"/>
    <property type="molecule type" value="Genomic_DNA"/>
</dbReference>
<reference evidence="1 2" key="1">
    <citation type="journal article" date="2005" name="J. Biosci. Bioeng.">
        <title>Isolation and characterization of benzene-tolerant Rhodococcus opacus strains.</title>
        <authorList>
            <person name="Na K.S."/>
            <person name="Kuroda A."/>
            <person name="Takiguchi N."/>
            <person name="Ikeda T."/>
            <person name="Ohtake H."/>
            <person name="Kato J."/>
        </authorList>
    </citation>
    <scope>NUCLEOTIDE SEQUENCE [LARGE SCALE GENOMIC DNA]</scope>
    <source>
        <strain evidence="1 2">B4</strain>
        <plasmid evidence="1">pROB02</plasmid>
    </source>
</reference>
<dbReference type="AlphaFoldDB" id="C1BDQ1"/>
<reference evidence="1 2" key="2">
    <citation type="submission" date="2009-03" db="EMBL/GenBank/DDBJ databases">
        <title>Comparison of the complete genome sequences of Rhodococcus erythropolis PR4 and Rhodococcus opacus B4.</title>
        <authorList>
            <person name="Takarada H."/>
            <person name="Sekine M."/>
            <person name="Hosoyama A."/>
            <person name="Yamada R."/>
            <person name="Fujisawa T."/>
            <person name="Omata S."/>
            <person name="Shimizu A."/>
            <person name="Tsukatani N."/>
            <person name="Tanikawa S."/>
            <person name="Fujita N."/>
            <person name="Harayama S."/>
        </authorList>
    </citation>
    <scope>NUCLEOTIDE SEQUENCE [LARGE SCALE GENOMIC DNA]</scope>
    <source>
        <strain evidence="1 2">B4</strain>
        <plasmid evidence="1 2">pROB02</plasmid>
    </source>
</reference>